<reference evidence="1" key="1">
    <citation type="submission" date="2022-03" db="EMBL/GenBank/DDBJ databases">
        <authorList>
            <person name="Sayadi A."/>
        </authorList>
    </citation>
    <scope>NUCLEOTIDE SEQUENCE</scope>
</reference>
<protein>
    <recommendedName>
        <fullName evidence="3">Decaprenyl-diphosphate synthase subunit 2</fullName>
    </recommendedName>
</protein>
<dbReference type="GO" id="GO:0008299">
    <property type="term" value="P:isoprenoid biosynthetic process"/>
    <property type="evidence" value="ECO:0007669"/>
    <property type="project" value="TreeGrafter"/>
</dbReference>
<evidence type="ECO:0000313" key="2">
    <source>
        <dbReference type="Proteomes" id="UP001152888"/>
    </source>
</evidence>
<dbReference type="PANTHER" id="PTHR12001:SF55">
    <property type="entry name" value="ALL TRANS-POLYPRENYL-DIPHOSPHATE SYNTHASE PDSS2"/>
    <property type="match status" value="1"/>
</dbReference>
<dbReference type="GO" id="GO:0006744">
    <property type="term" value="P:ubiquinone biosynthetic process"/>
    <property type="evidence" value="ECO:0007669"/>
    <property type="project" value="TreeGrafter"/>
</dbReference>
<accession>A0A9P0KZX0</accession>
<dbReference type="SUPFAM" id="SSF48576">
    <property type="entry name" value="Terpenoid synthases"/>
    <property type="match status" value="1"/>
</dbReference>
<proteinExistence type="predicted"/>
<keyword evidence="2" id="KW-1185">Reference proteome</keyword>
<evidence type="ECO:0000313" key="1">
    <source>
        <dbReference type="EMBL" id="CAH1983722.1"/>
    </source>
</evidence>
<gene>
    <name evidence="1" type="ORF">ACAOBT_LOCUS15712</name>
</gene>
<comment type="caution">
    <text evidence="1">The sequence shown here is derived from an EMBL/GenBank/DDBJ whole genome shotgun (WGS) entry which is preliminary data.</text>
</comment>
<dbReference type="Gene3D" id="1.10.600.10">
    <property type="entry name" value="Farnesyl Diphosphate Synthase"/>
    <property type="match status" value="1"/>
</dbReference>
<evidence type="ECO:0008006" key="3">
    <source>
        <dbReference type="Google" id="ProtNLM"/>
    </source>
</evidence>
<organism evidence="1 2">
    <name type="scientific">Acanthoscelides obtectus</name>
    <name type="common">Bean weevil</name>
    <name type="synonym">Bruchus obtectus</name>
    <dbReference type="NCBI Taxonomy" id="200917"/>
    <lineage>
        <taxon>Eukaryota</taxon>
        <taxon>Metazoa</taxon>
        <taxon>Ecdysozoa</taxon>
        <taxon>Arthropoda</taxon>
        <taxon>Hexapoda</taxon>
        <taxon>Insecta</taxon>
        <taxon>Pterygota</taxon>
        <taxon>Neoptera</taxon>
        <taxon>Endopterygota</taxon>
        <taxon>Coleoptera</taxon>
        <taxon>Polyphaga</taxon>
        <taxon>Cucujiformia</taxon>
        <taxon>Chrysomeloidea</taxon>
        <taxon>Chrysomelidae</taxon>
        <taxon>Bruchinae</taxon>
        <taxon>Bruchini</taxon>
        <taxon>Acanthoscelides</taxon>
    </lineage>
</organism>
<dbReference type="EMBL" id="CAKOFQ010006944">
    <property type="protein sequence ID" value="CAH1983722.1"/>
    <property type="molecule type" value="Genomic_DNA"/>
</dbReference>
<dbReference type="InterPro" id="IPR008949">
    <property type="entry name" value="Isoprenoid_synthase_dom_sf"/>
</dbReference>
<sequence>MSIYQFIIPNIERILHRTSTSVFANINITSHKGQRQQRSVSNTAVNEAEKIVGYPTSFLSLRWLLNDEVANIALHLRKLIGTNHPLLSTARELILSNQTPRWGLIVLLVSKAGGLNREFSKMDCDVTAGILHSQRVLAEITEMIRTSNIIHKSILNISANDENLDELNFGNKLSLLTGDYLLSTSFRELAGLKCHEVNDLISTCLRDLVEAEFIEPRDEQNRPLPHTPSSCQDITIPNHFEEDVLKVSDALGNAKAEWTLRHLLDGASLLAKCCQGTLMLAEHPESFQRLGYLLGRNIALAWQAHNDILTFSPSKTGPFSLICAPLLFHLQQYPEYHEKIMEQVKCGTLDYDKVRDVVRQGSGIEKTMELQQELAQNALDVLDEFPVTDVRLALKNIINSMKTLLP</sequence>
<dbReference type="AlphaFoldDB" id="A0A9P0KZX0"/>
<dbReference type="OrthoDB" id="9983019at2759"/>
<dbReference type="Proteomes" id="UP001152888">
    <property type="component" value="Unassembled WGS sequence"/>
</dbReference>
<dbReference type="GO" id="GO:0005739">
    <property type="term" value="C:mitochondrion"/>
    <property type="evidence" value="ECO:0007669"/>
    <property type="project" value="TreeGrafter"/>
</dbReference>
<dbReference type="PANTHER" id="PTHR12001">
    <property type="entry name" value="GERANYLGERANYL PYROPHOSPHATE SYNTHASE"/>
    <property type="match status" value="1"/>
</dbReference>
<name>A0A9P0KZX0_ACAOB</name>
<dbReference type="GO" id="GO:1990234">
    <property type="term" value="C:transferase complex"/>
    <property type="evidence" value="ECO:0007669"/>
    <property type="project" value="TreeGrafter"/>
</dbReference>
<dbReference type="GO" id="GO:0004659">
    <property type="term" value="F:prenyltransferase activity"/>
    <property type="evidence" value="ECO:0007669"/>
    <property type="project" value="TreeGrafter"/>
</dbReference>